<keyword evidence="2" id="KW-0812">Transmembrane</keyword>
<name>A0A1B0DQT4_PHLPP</name>
<accession>A0A1B0DQT4</accession>
<organism evidence="3 4">
    <name type="scientific">Phlebotomus papatasi</name>
    <name type="common">Sandfly</name>
    <dbReference type="NCBI Taxonomy" id="29031"/>
    <lineage>
        <taxon>Eukaryota</taxon>
        <taxon>Metazoa</taxon>
        <taxon>Ecdysozoa</taxon>
        <taxon>Arthropoda</taxon>
        <taxon>Hexapoda</taxon>
        <taxon>Insecta</taxon>
        <taxon>Pterygota</taxon>
        <taxon>Neoptera</taxon>
        <taxon>Endopterygota</taxon>
        <taxon>Diptera</taxon>
        <taxon>Nematocera</taxon>
        <taxon>Psychodoidea</taxon>
        <taxon>Psychodidae</taxon>
        <taxon>Phlebotomus</taxon>
        <taxon>Phlebotomus</taxon>
    </lineage>
</organism>
<evidence type="ECO:0000256" key="2">
    <source>
        <dbReference type="SAM" id="Phobius"/>
    </source>
</evidence>
<dbReference type="EMBL" id="AJVK01008721">
    <property type="status" value="NOT_ANNOTATED_CDS"/>
    <property type="molecule type" value="Genomic_DNA"/>
</dbReference>
<keyword evidence="4" id="KW-1185">Reference proteome</keyword>
<sequence>MTKGELLQENGAAFGNGEVRLSNGSLGNDRYNKQPKVVPAGACGPKERPASLEMKEPPDGGTRAWLIVISSFFCNGIIFGVINTYSVIYVRLQEELKARGDPEASSKSGEYNVH</sequence>
<dbReference type="VEuPathDB" id="VectorBase:PPAPM1_006471"/>
<feature type="region of interest" description="Disordered" evidence="1">
    <location>
        <begin position="16"/>
        <end position="56"/>
    </location>
</feature>
<keyword evidence="2" id="KW-1133">Transmembrane helix</keyword>
<evidence type="ECO:0000256" key="1">
    <source>
        <dbReference type="SAM" id="MobiDB-lite"/>
    </source>
</evidence>
<feature type="compositionally biased region" description="Basic and acidic residues" evidence="1">
    <location>
        <begin position="45"/>
        <end position="56"/>
    </location>
</feature>
<dbReference type="AlphaFoldDB" id="A0A1B0DQT4"/>
<dbReference type="VEuPathDB" id="VectorBase:PPAI010917"/>
<feature type="transmembrane region" description="Helical" evidence="2">
    <location>
        <begin position="64"/>
        <end position="90"/>
    </location>
</feature>
<dbReference type="EnsemblMetazoa" id="PPAI010917-RA">
    <property type="protein sequence ID" value="PPAI010917-PA"/>
    <property type="gene ID" value="PPAI010917"/>
</dbReference>
<evidence type="ECO:0000313" key="4">
    <source>
        <dbReference type="Proteomes" id="UP000092462"/>
    </source>
</evidence>
<reference evidence="3" key="1">
    <citation type="submission" date="2022-08" db="UniProtKB">
        <authorList>
            <consortium name="EnsemblMetazoa"/>
        </authorList>
    </citation>
    <scope>IDENTIFICATION</scope>
    <source>
        <strain evidence="3">Israel</strain>
    </source>
</reference>
<keyword evidence="2" id="KW-0472">Membrane</keyword>
<protein>
    <submittedName>
        <fullName evidence="3">Uncharacterized protein</fullName>
    </submittedName>
</protein>
<evidence type="ECO:0000313" key="3">
    <source>
        <dbReference type="EnsemblMetazoa" id="PPAI010917-PA"/>
    </source>
</evidence>
<proteinExistence type="predicted"/>
<dbReference type="Proteomes" id="UP000092462">
    <property type="component" value="Unassembled WGS sequence"/>
</dbReference>